<dbReference type="AlphaFoldDB" id="A0AAV9VX80"/>
<keyword evidence="2" id="KW-1185">Reference proteome</keyword>
<sequence length="597" mass="67932">MSLSPLCRALYNAAIRYRYRTFTLQIPCFRAHLQVPRWIDPTTPGIQYIRTLDIVPCDLLWRHKKDPDNFPVEFAPVLRQITNLRVLKLRGFWEIDKCIYANEIVVRLLWGNENIRELEIVFGQNLFTGPKWEEALWPVRKLKALSFYVMWPTAEHQVDSQYSHQLDYFQPDTVHGRRLGRFSGYYNFIWDFLSRNSKTLRSLHFQVGVMQNKEFLQDFFGPKPAPNSGNDKSKDSKPEFGYCPEPFFIPEKLTCLSLDFLGDRRFKRPLLYLLRSDRLANLKAFQLLSHHHHDTLVAILMCLPPLKILSIGQNHEWRPYLHSTIAHLRPSLEVLYFGSVILPPNKRPVWRVGFRLRWWPNEGATDFSDWPKLRELALPMGSQKLLRLIPPPNLQRFRILEYLASANPRMTEAECIVIAEEIGNRQIQLAQSNAQAVGDAVDDAAEETESTAPCAASTPAFKVLLNGEDRQYVRRHNEAIDLQASEVDYTPTEGGLVKASIRPVTWDSCSDSCILGEQAGPWSWIGRPERGRCKFSDFPPTTHAFWSGGQNAAIGNVGQNATVGTVGQNPTVGNIGQNATVGNIGQSATVGNIGLVP</sequence>
<protein>
    <recommendedName>
        <fullName evidence="3">F-box domain-containing protein</fullName>
    </recommendedName>
</protein>
<name>A0AAV9VX80_9PEZI</name>
<evidence type="ECO:0008006" key="3">
    <source>
        <dbReference type="Google" id="ProtNLM"/>
    </source>
</evidence>
<accession>A0AAV9VX80</accession>
<reference evidence="1 2" key="1">
    <citation type="submission" date="2023-08" db="EMBL/GenBank/DDBJ databases">
        <authorList>
            <person name="Palmer J.M."/>
        </authorList>
    </citation>
    <scope>NUCLEOTIDE SEQUENCE [LARGE SCALE GENOMIC DNA]</scope>
    <source>
        <strain evidence="1 2">TWF481</strain>
    </source>
</reference>
<organism evidence="1 2">
    <name type="scientific">Arthrobotrys musiformis</name>
    <dbReference type="NCBI Taxonomy" id="47236"/>
    <lineage>
        <taxon>Eukaryota</taxon>
        <taxon>Fungi</taxon>
        <taxon>Dikarya</taxon>
        <taxon>Ascomycota</taxon>
        <taxon>Pezizomycotina</taxon>
        <taxon>Orbiliomycetes</taxon>
        <taxon>Orbiliales</taxon>
        <taxon>Orbiliaceae</taxon>
        <taxon>Arthrobotrys</taxon>
    </lineage>
</organism>
<dbReference type="EMBL" id="JAVHJL010000008">
    <property type="protein sequence ID" value="KAK6498419.1"/>
    <property type="molecule type" value="Genomic_DNA"/>
</dbReference>
<evidence type="ECO:0000313" key="2">
    <source>
        <dbReference type="Proteomes" id="UP001370758"/>
    </source>
</evidence>
<evidence type="ECO:0000313" key="1">
    <source>
        <dbReference type="EMBL" id="KAK6498419.1"/>
    </source>
</evidence>
<gene>
    <name evidence="1" type="ORF">TWF481_011011</name>
</gene>
<comment type="caution">
    <text evidence="1">The sequence shown here is derived from an EMBL/GenBank/DDBJ whole genome shotgun (WGS) entry which is preliminary data.</text>
</comment>
<dbReference type="Proteomes" id="UP001370758">
    <property type="component" value="Unassembled WGS sequence"/>
</dbReference>
<dbReference type="SUPFAM" id="SSF52047">
    <property type="entry name" value="RNI-like"/>
    <property type="match status" value="1"/>
</dbReference>
<proteinExistence type="predicted"/>